<evidence type="ECO:0000256" key="1">
    <source>
        <dbReference type="ARBA" id="ARBA00008361"/>
    </source>
</evidence>
<reference evidence="6 7" key="1">
    <citation type="submission" date="2020-04" db="EMBL/GenBank/DDBJ databases">
        <title>Knoellia sp. isolate from air conditioner.</title>
        <authorList>
            <person name="Chea S."/>
            <person name="Kim D.-U."/>
        </authorList>
    </citation>
    <scope>NUCLEOTIDE SEQUENCE [LARGE SCALE GENOMIC DNA]</scope>
    <source>
        <strain evidence="6 7">DB2414S</strain>
    </source>
</reference>
<comment type="caution">
    <text evidence="6">The sequence shown here is derived from an EMBL/GenBank/DDBJ whole genome shotgun (WGS) entry which is preliminary data.</text>
</comment>
<dbReference type="GO" id="GO:0008757">
    <property type="term" value="F:S-adenosylmethionine-dependent methyltransferase activity"/>
    <property type="evidence" value="ECO:0007669"/>
    <property type="project" value="InterPro"/>
</dbReference>
<organism evidence="6 7">
    <name type="scientific">Knoellia koreensis</name>
    <dbReference type="NCBI Taxonomy" id="2730921"/>
    <lineage>
        <taxon>Bacteria</taxon>
        <taxon>Bacillati</taxon>
        <taxon>Actinomycetota</taxon>
        <taxon>Actinomycetes</taxon>
        <taxon>Micrococcales</taxon>
        <taxon>Intrasporangiaceae</taxon>
        <taxon>Knoellia</taxon>
    </lineage>
</organism>
<gene>
    <name evidence="6" type="ORF">HJG52_00230</name>
</gene>
<evidence type="ECO:0000313" key="7">
    <source>
        <dbReference type="Proteomes" id="UP000588586"/>
    </source>
</evidence>
<evidence type="ECO:0000313" key="6">
    <source>
        <dbReference type="EMBL" id="NNM44435.1"/>
    </source>
</evidence>
<dbReference type="SUPFAM" id="SSF53335">
    <property type="entry name" value="S-adenosyl-L-methionine-dependent methyltransferases"/>
    <property type="match status" value="1"/>
</dbReference>
<dbReference type="Gene3D" id="3.40.50.150">
    <property type="entry name" value="Vaccinia Virus protein VP39"/>
    <property type="match status" value="1"/>
</dbReference>
<dbReference type="CDD" id="cd02440">
    <property type="entry name" value="AdoMet_MTases"/>
    <property type="match status" value="1"/>
</dbReference>
<dbReference type="EMBL" id="JABEPQ010000001">
    <property type="protein sequence ID" value="NNM44435.1"/>
    <property type="molecule type" value="Genomic_DNA"/>
</dbReference>
<dbReference type="AlphaFoldDB" id="A0A849H925"/>
<evidence type="ECO:0000256" key="2">
    <source>
        <dbReference type="ARBA" id="ARBA00022603"/>
    </source>
</evidence>
<evidence type="ECO:0000256" key="3">
    <source>
        <dbReference type="ARBA" id="ARBA00022679"/>
    </source>
</evidence>
<comment type="similarity">
    <text evidence="1">Belongs to the methyltransferase superfamily.</text>
</comment>
<evidence type="ECO:0000259" key="5">
    <source>
        <dbReference type="Pfam" id="PF08241"/>
    </source>
</evidence>
<dbReference type="InterPro" id="IPR029063">
    <property type="entry name" value="SAM-dependent_MTases_sf"/>
</dbReference>
<keyword evidence="7" id="KW-1185">Reference proteome</keyword>
<dbReference type="GO" id="GO:0032259">
    <property type="term" value="P:methylation"/>
    <property type="evidence" value="ECO:0007669"/>
    <property type="project" value="UniProtKB-KW"/>
</dbReference>
<dbReference type="Pfam" id="PF08241">
    <property type="entry name" value="Methyltransf_11"/>
    <property type="match status" value="1"/>
</dbReference>
<keyword evidence="3 6" id="KW-0808">Transferase</keyword>
<keyword evidence="2 6" id="KW-0489">Methyltransferase</keyword>
<sequence>MHFEQMAADYSTARPRYPVGLLDLLHAEGIVGQGKHLLEVGAGSGLATRDLLRFGSTVVAVEPGAELATGLSRLAPEVEVMITRLEDADLPDHSFDSVVAATSMHWVDLPVALPKLHTALRPGGWLAVWRHCFGDDAVTTPFRHRVEEIVTARAQPPGSPAPRRDDRPTMDELSAGGWFEPVRTESWRWSIDLTAQQARALFRTFSDWSNREVEAVGRAVADEGGTVTEHYRTVLHLLRGSTAVPQI</sequence>
<dbReference type="PANTHER" id="PTHR44942:SF4">
    <property type="entry name" value="METHYLTRANSFERASE TYPE 11 DOMAIN-CONTAINING PROTEIN"/>
    <property type="match status" value="1"/>
</dbReference>
<name>A0A849H925_9MICO</name>
<dbReference type="RefSeq" id="WP_171242965.1">
    <property type="nucleotide sequence ID" value="NZ_JABEPQ010000001.1"/>
</dbReference>
<protein>
    <submittedName>
        <fullName evidence="6">Class I SAM-dependent methyltransferase</fullName>
    </submittedName>
</protein>
<feature type="region of interest" description="Disordered" evidence="4">
    <location>
        <begin position="152"/>
        <end position="171"/>
    </location>
</feature>
<proteinExistence type="inferred from homology"/>
<feature type="domain" description="Methyltransferase type 11" evidence="5">
    <location>
        <begin position="38"/>
        <end position="127"/>
    </location>
</feature>
<accession>A0A849H925</accession>
<dbReference type="InterPro" id="IPR013216">
    <property type="entry name" value="Methyltransf_11"/>
</dbReference>
<dbReference type="Proteomes" id="UP000588586">
    <property type="component" value="Unassembled WGS sequence"/>
</dbReference>
<evidence type="ECO:0000256" key="4">
    <source>
        <dbReference type="SAM" id="MobiDB-lite"/>
    </source>
</evidence>
<dbReference type="PANTHER" id="PTHR44942">
    <property type="entry name" value="METHYLTRANSF_11 DOMAIN-CONTAINING PROTEIN"/>
    <property type="match status" value="1"/>
</dbReference>
<dbReference type="InterPro" id="IPR051052">
    <property type="entry name" value="Diverse_substrate_MTase"/>
</dbReference>